<evidence type="ECO:0000259" key="10">
    <source>
        <dbReference type="Pfam" id="PF23233"/>
    </source>
</evidence>
<feature type="non-terminal residue" evidence="11">
    <location>
        <position position="388"/>
    </location>
</feature>
<feature type="non-terminal residue" evidence="11">
    <location>
        <position position="1"/>
    </location>
</feature>
<evidence type="ECO:0000313" key="11">
    <source>
        <dbReference type="EMBL" id="KAJ1970375.1"/>
    </source>
</evidence>
<dbReference type="GO" id="GO:0000245">
    <property type="term" value="P:spliceosomal complex assembly"/>
    <property type="evidence" value="ECO:0007669"/>
    <property type="project" value="TreeGrafter"/>
</dbReference>
<protein>
    <submittedName>
        <fullName evidence="11">NineTeen Complex (NTC) component</fullName>
    </submittedName>
</protein>
<dbReference type="Proteomes" id="UP001151582">
    <property type="component" value="Unassembled WGS sequence"/>
</dbReference>
<keyword evidence="12" id="KW-1185">Reference proteome</keyword>
<organism evidence="11 12">
    <name type="scientific">Dimargaris verticillata</name>
    <dbReference type="NCBI Taxonomy" id="2761393"/>
    <lineage>
        <taxon>Eukaryota</taxon>
        <taxon>Fungi</taxon>
        <taxon>Fungi incertae sedis</taxon>
        <taxon>Zoopagomycota</taxon>
        <taxon>Kickxellomycotina</taxon>
        <taxon>Dimargaritomycetes</taxon>
        <taxon>Dimargaritales</taxon>
        <taxon>Dimargaritaceae</taxon>
        <taxon>Dimargaris</taxon>
    </lineage>
</organism>
<dbReference type="GO" id="GO:0000974">
    <property type="term" value="C:Prp19 complex"/>
    <property type="evidence" value="ECO:0007669"/>
    <property type="project" value="TreeGrafter"/>
</dbReference>
<dbReference type="GO" id="GO:0071007">
    <property type="term" value="C:U2-type catalytic step 2 spliceosome"/>
    <property type="evidence" value="ECO:0007669"/>
    <property type="project" value="TreeGrafter"/>
</dbReference>
<dbReference type="OrthoDB" id="541719at2759"/>
<keyword evidence="3" id="KW-0507">mRNA processing</keyword>
<dbReference type="Gene3D" id="1.25.40.10">
    <property type="entry name" value="Tetratricopeptide repeat domain"/>
    <property type="match status" value="2"/>
</dbReference>
<evidence type="ECO:0000256" key="8">
    <source>
        <dbReference type="ARBA" id="ARBA00037040"/>
    </source>
</evidence>
<keyword evidence="7" id="KW-0539">Nucleus</keyword>
<dbReference type="SMART" id="SM00386">
    <property type="entry name" value="HAT"/>
    <property type="match status" value="8"/>
</dbReference>
<keyword evidence="4" id="KW-0747">Spliceosome</keyword>
<comment type="caution">
    <text evidence="11">The sequence shown here is derived from an EMBL/GenBank/DDBJ whole genome shotgun (WGS) entry which is preliminary data.</text>
</comment>
<dbReference type="InterPro" id="IPR055433">
    <property type="entry name" value="HAT_Syf1-like_N"/>
</dbReference>
<evidence type="ECO:0000256" key="7">
    <source>
        <dbReference type="ARBA" id="ARBA00023242"/>
    </source>
</evidence>
<feature type="domain" description="Pre-mRNA-splicing factor Syf1-like N-terminal HAT-repeats" evidence="10">
    <location>
        <begin position="43"/>
        <end position="188"/>
    </location>
</feature>
<gene>
    <name evidence="11" type="primary">CLF1</name>
    <name evidence="11" type="ORF">H4R34_006075</name>
</gene>
<dbReference type="InterPro" id="IPR003107">
    <property type="entry name" value="HAT"/>
</dbReference>
<proteinExistence type="inferred from homology"/>
<dbReference type="GO" id="GO:0071014">
    <property type="term" value="C:post-mRNA release spliceosomal complex"/>
    <property type="evidence" value="ECO:0007669"/>
    <property type="project" value="TreeGrafter"/>
</dbReference>
<reference evidence="11" key="1">
    <citation type="submission" date="2022-07" db="EMBL/GenBank/DDBJ databases">
        <title>Phylogenomic reconstructions and comparative analyses of Kickxellomycotina fungi.</title>
        <authorList>
            <person name="Reynolds N.K."/>
            <person name="Stajich J.E."/>
            <person name="Barry K."/>
            <person name="Grigoriev I.V."/>
            <person name="Crous P."/>
            <person name="Smith M.E."/>
        </authorList>
    </citation>
    <scope>NUCLEOTIDE SEQUENCE</scope>
    <source>
        <strain evidence="11">RSA 567</strain>
    </source>
</reference>
<dbReference type="InterPro" id="IPR055430">
    <property type="entry name" value="HAT_Syf1_CNRKL1_C"/>
</dbReference>
<comment type="function">
    <text evidence="8">Involved in pre-mRNA splicing and cell cycle progression. Required for the spliceosome assembly and initiation of the DNA replication.</text>
</comment>
<dbReference type="EMBL" id="JANBQB010001800">
    <property type="protein sequence ID" value="KAJ1970375.1"/>
    <property type="molecule type" value="Genomic_DNA"/>
</dbReference>
<keyword evidence="6" id="KW-0508">mRNA splicing</keyword>
<dbReference type="SUPFAM" id="SSF48452">
    <property type="entry name" value="TPR-like"/>
    <property type="match status" value="3"/>
</dbReference>
<comment type="subcellular location">
    <subcellularLocation>
        <location evidence="1">Nucleus</location>
    </subcellularLocation>
</comment>
<evidence type="ECO:0000256" key="2">
    <source>
        <dbReference type="ARBA" id="ARBA00008644"/>
    </source>
</evidence>
<dbReference type="Pfam" id="PF23233">
    <property type="entry name" value="HAT_Syf1_CNRKL1_N"/>
    <property type="match status" value="1"/>
</dbReference>
<dbReference type="Pfam" id="PF23231">
    <property type="entry name" value="HAT_Syf1_CNRKL1_C"/>
    <property type="match status" value="1"/>
</dbReference>
<keyword evidence="5" id="KW-0677">Repeat</keyword>
<dbReference type="InterPro" id="IPR045075">
    <property type="entry name" value="Syf1-like"/>
</dbReference>
<evidence type="ECO:0000313" key="12">
    <source>
        <dbReference type="Proteomes" id="UP001151582"/>
    </source>
</evidence>
<dbReference type="FunFam" id="1.25.40.10:FF:000048">
    <property type="entry name" value="Cell cycle control protein"/>
    <property type="match status" value="1"/>
</dbReference>
<evidence type="ECO:0000256" key="4">
    <source>
        <dbReference type="ARBA" id="ARBA00022728"/>
    </source>
</evidence>
<name>A0A9W8AXT8_9FUNG</name>
<accession>A0A9W8AXT8</accession>
<evidence type="ECO:0000256" key="6">
    <source>
        <dbReference type="ARBA" id="ARBA00023187"/>
    </source>
</evidence>
<feature type="domain" description="Pre-mRNA-splicing factor Syf1/CRNKL1-like C-terminal HAT-repeats" evidence="9">
    <location>
        <begin position="207"/>
        <end position="294"/>
    </location>
</feature>
<evidence type="ECO:0000256" key="1">
    <source>
        <dbReference type="ARBA" id="ARBA00004123"/>
    </source>
</evidence>
<comment type="similarity">
    <text evidence="2">Belongs to the crooked-neck family.</text>
</comment>
<evidence type="ECO:0000256" key="3">
    <source>
        <dbReference type="ARBA" id="ARBA00022664"/>
    </source>
</evidence>
<dbReference type="InterPro" id="IPR011990">
    <property type="entry name" value="TPR-like_helical_dom_sf"/>
</dbReference>
<dbReference type="AlphaFoldDB" id="A0A9W8AXT8"/>
<evidence type="ECO:0000259" key="9">
    <source>
        <dbReference type="Pfam" id="PF23231"/>
    </source>
</evidence>
<dbReference type="PANTHER" id="PTHR11246:SF3">
    <property type="entry name" value="CROOKED NECK-LIKE PROTEIN 1"/>
    <property type="match status" value="1"/>
</dbReference>
<sequence>IQITAEQILREANEHQEAPAKVPEQTIADEEELQEYRLRKRKDFEDQLRRNRLNIGTQMCYAAFEVGQGELARTWSIYEWALYVDPHNVPLYLKYTELEMKHRNVNLAHNLYDRVVTLLPRVDQFWYKYSLMEEMLGNIHGARQIFERWMKWEPDEEAWLAYIKFEKRYHEFDRAQALFERLIAVHPEPKNWLKWVRFEEEERADADKVREIFTRAIEFLGDDHLDQKLYVAFAKFEVRAKEYERARMIFKYALDRLPRAKSQSLYNQYTLFEKQYGDRQEIEDVVTAKRRLQYQEELAANPKNYDVWFDYTRLEESVGEVEQVRDTYERAIAEFPPVEEKRYWRRYIYLWLYYALYEELETKDYERARQIYQECLNLIPHRHFTFAK</sequence>
<dbReference type="PANTHER" id="PTHR11246">
    <property type="entry name" value="PRE-MRNA SPLICING FACTOR"/>
    <property type="match status" value="1"/>
</dbReference>
<evidence type="ECO:0000256" key="5">
    <source>
        <dbReference type="ARBA" id="ARBA00022737"/>
    </source>
</evidence>
<dbReference type="GO" id="GO:0071011">
    <property type="term" value="C:precatalytic spliceosome"/>
    <property type="evidence" value="ECO:0007669"/>
    <property type="project" value="TreeGrafter"/>
</dbReference>